<dbReference type="AlphaFoldDB" id="A0A841EKA5"/>
<dbReference type="InterPro" id="IPR036134">
    <property type="entry name" value="Crypto/Photolyase_FAD-like_sf"/>
</dbReference>
<name>A0A841EKA5_9BACT</name>
<keyword evidence="1" id="KW-0456">Lyase</keyword>
<proteinExistence type="predicted"/>
<accession>A0A841EKA5</accession>
<organism evidence="1 2">
    <name type="scientific">Arcicella rosea</name>
    <dbReference type="NCBI Taxonomy" id="502909"/>
    <lineage>
        <taxon>Bacteria</taxon>
        <taxon>Pseudomonadati</taxon>
        <taxon>Bacteroidota</taxon>
        <taxon>Cytophagia</taxon>
        <taxon>Cytophagales</taxon>
        <taxon>Flectobacillaceae</taxon>
        <taxon>Arcicella</taxon>
    </lineage>
</organism>
<dbReference type="Gene3D" id="1.10.10.1710">
    <property type="entry name" value="Deoxyribodipyrimidine photolyase-related"/>
    <property type="match status" value="1"/>
</dbReference>
<dbReference type="Gene3D" id="1.25.40.80">
    <property type="match status" value="1"/>
</dbReference>
<dbReference type="Gene3D" id="1.10.579.10">
    <property type="entry name" value="DNA Cyclobutane Dipyrimidine Photolyase, subunit A, domain 3"/>
    <property type="match status" value="1"/>
</dbReference>
<evidence type="ECO:0000313" key="1">
    <source>
        <dbReference type="EMBL" id="MBB6002634.1"/>
    </source>
</evidence>
<dbReference type="InterPro" id="IPR014729">
    <property type="entry name" value="Rossmann-like_a/b/a_fold"/>
</dbReference>
<dbReference type="Gene3D" id="3.40.50.620">
    <property type="entry name" value="HUPs"/>
    <property type="match status" value="1"/>
</dbReference>
<dbReference type="PANTHER" id="PTHR38657:SF1">
    <property type="entry name" value="SLR1343 PROTEIN"/>
    <property type="match status" value="1"/>
</dbReference>
<sequence length="496" mass="58686">MQTIKLIFPHQLFQLSPLFAVEGTFYLVEEFLFFRQYNFHKQKIAFHRATMKYYENFLLEKGFSVNYVQATEKESDIRVLIPYLHSLGVASVVLIDPVDDWLLKRVKASCHELNIKINVLESPMFLNTGQELEHFFKPSKKKFFQTEFYKQERISRKILLEESGEPIGGQWTFDVDNRKKYPKGKAIVKCEYPLIDTYAQEARAYTNTYFADNIGIFSDSINYPIGYKASEQWLHQFLENRMVDFGDYEDAIVHKELLLNHSLLTPMLNVGMLSPAQVLKHTLHYSHANDVPINSLEGFIRQIIGWREFIRGVYVSKGSEERTKNYWGFTKKIPKSFYDGNTGIFPVDETIKKVLKTGYCHHIERLMVLGNFMLLCEFDPDEVYRWFMEFFIDAYDWVMVPNVYGMSQFADGGMMSTKPYISASNYLMKMSDYPKGDWQETWDALFWRFLDKQRVFFLKNPRLSMLVKTFDKWDEDKKQSIHHRANEFLARLEENR</sequence>
<reference evidence="1 2" key="1">
    <citation type="submission" date="2020-08" db="EMBL/GenBank/DDBJ databases">
        <title>Functional genomics of gut bacteria from endangered species of beetles.</title>
        <authorList>
            <person name="Carlos-Shanley C."/>
        </authorList>
    </citation>
    <scope>NUCLEOTIDE SEQUENCE [LARGE SCALE GENOMIC DNA]</scope>
    <source>
        <strain evidence="1 2">S00070</strain>
    </source>
</reference>
<keyword evidence="2" id="KW-1185">Reference proteome</keyword>
<protein>
    <submittedName>
        <fullName evidence="1">Deoxyribodipyrimidine photolyase-related protein</fullName>
    </submittedName>
</protein>
<evidence type="ECO:0000313" key="2">
    <source>
        <dbReference type="Proteomes" id="UP000524404"/>
    </source>
</evidence>
<dbReference type="Proteomes" id="UP000524404">
    <property type="component" value="Unassembled WGS sequence"/>
</dbReference>
<gene>
    <name evidence="1" type="ORF">HNP25_001286</name>
</gene>
<dbReference type="RefSeq" id="WP_184131996.1">
    <property type="nucleotide sequence ID" value="NZ_JACHKT010000006.1"/>
</dbReference>
<dbReference type="EMBL" id="JACHKT010000006">
    <property type="protein sequence ID" value="MBB6002634.1"/>
    <property type="molecule type" value="Genomic_DNA"/>
</dbReference>
<dbReference type="InterPro" id="IPR052551">
    <property type="entry name" value="UV-DNA_repair_photolyase"/>
</dbReference>
<dbReference type="PANTHER" id="PTHR38657">
    <property type="entry name" value="SLR1343 PROTEIN"/>
    <property type="match status" value="1"/>
</dbReference>
<dbReference type="GO" id="GO:0016829">
    <property type="term" value="F:lyase activity"/>
    <property type="evidence" value="ECO:0007669"/>
    <property type="project" value="UniProtKB-KW"/>
</dbReference>
<dbReference type="InterPro" id="IPR007357">
    <property type="entry name" value="PhrB-like"/>
</dbReference>
<comment type="caution">
    <text evidence="1">The sequence shown here is derived from an EMBL/GenBank/DDBJ whole genome shotgun (WGS) entry which is preliminary data.</text>
</comment>
<dbReference type="SUPFAM" id="SSF48173">
    <property type="entry name" value="Cryptochrome/photolyase FAD-binding domain"/>
    <property type="match status" value="1"/>
</dbReference>
<dbReference type="Pfam" id="PF04244">
    <property type="entry name" value="DPRP"/>
    <property type="match status" value="1"/>
</dbReference>